<dbReference type="PANTHER" id="PTHR11328">
    <property type="entry name" value="MAJOR FACILITATOR SUPERFAMILY DOMAIN-CONTAINING PROTEIN"/>
    <property type="match status" value="1"/>
</dbReference>
<dbReference type="OrthoDB" id="181905at2"/>
<gene>
    <name evidence="4" type="ORF">GPLA_3693</name>
</gene>
<feature type="transmembrane region" description="Helical" evidence="3">
    <location>
        <begin position="109"/>
        <end position="128"/>
    </location>
</feature>
<feature type="transmembrane region" description="Helical" evidence="3">
    <location>
        <begin position="253"/>
        <end position="275"/>
    </location>
</feature>
<proteinExistence type="inferred from homology"/>
<dbReference type="AlphaFoldDB" id="K7A0T4"/>
<evidence type="ECO:0000313" key="4">
    <source>
        <dbReference type="EMBL" id="GAC34578.1"/>
    </source>
</evidence>
<sequence>MLALPDISRQHKVALGFGFLALFFANQSLSAMAIPYFQMTLGLDPFGLSLAIAAPLMFAGFISQSVGRLSDAIQQKKGDRRVILLVSGVVSGLLFGAIWMVPYEWGDNATLLYILVLNFLFCIGLTFLTINVKSLAFEVSVDVKQRVKVMAYGSLFERAGTFAYFWLFPLAQLSLWGSVYIGIQYVGWFIGIVLIGFFSVFSAWFSVARSTNDSVQMSIDADSNPLSDEHVSKNPASTTTLSHPQVTDKTVKAALFLLLSLTLIKFGAISIFTSLDFYLLVYFVKAGDLAAGASWKGILSSTFALVTLFMIPLFAYLSLTLGKLKTLNIIYWTTALGALLKWFIYQPGHEWAVVIDALLGAPSWVAISVIIPSMLADLCAYERTISGQNKIGYFISVQNKAINFAVVITMIGAGLLLNTLGFDADLGAEQDPDSLLWMRICLSGGPLLLCFVSLYIVKIYPLTEQQMASSQAKKALGQT</sequence>
<comment type="similarity">
    <text evidence="1">Belongs to the sodium:galactoside symporter (TC 2.A.2) family.</text>
</comment>
<feature type="transmembrane region" description="Helical" evidence="3">
    <location>
        <begin position="295"/>
        <end position="317"/>
    </location>
</feature>
<feature type="transmembrane region" description="Helical" evidence="3">
    <location>
        <begin position="434"/>
        <end position="457"/>
    </location>
</feature>
<evidence type="ECO:0000256" key="3">
    <source>
        <dbReference type="SAM" id="Phobius"/>
    </source>
</evidence>
<feature type="transmembrane region" description="Helical" evidence="3">
    <location>
        <begin position="149"/>
        <end position="168"/>
    </location>
</feature>
<accession>K7A0T4</accession>
<dbReference type="Pfam" id="PF13347">
    <property type="entry name" value="MFS_2"/>
    <property type="match status" value="1"/>
</dbReference>
<feature type="transmembrane region" description="Helical" evidence="3">
    <location>
        <begin position="82"/>
        <end position="103"/>
    </location>
</feature>
<dbReference type="InterPro" id="IPR036259">
    <property type="entry name" value="MFS_trans_sf"/>
</dbReference>
<keyword evidence="3" id="KW-0472">Membrane</keyword>
<keyword evidence="3" id="KW-0812">Transmembrane</keyword>
<dbReference type="InterPro" id="IPR039672">
    <property type="entry name" value="MFS_2"/>
</dbReference>
<keyword evidence="3" id="KW-1133">Transmembrane helix</keyword>
<dbReference type="Proteomes" id="UP000006322">
    <property type="component" value="Unassembled WGS sequence"/>
</dbReference>
<dbReference type="Gene3D" id="1.20.1250.20">
    <property type="entry name" value="MFS general substrate transporter like domains"/>
    <property type="match status" value="1"/>
</dbReference>
<organism evidence="4 5">
    <name type="scientific">Paraglaciecola polaris LMG 21857</name>
    <dbReference type="NCBI Taxonomy" id="1129793"/>
    <lineage>
        <taxon>Bacteria</taxon>
        <taxon>Pseudomonadati</taxon>
        <taxon>Pseudomonadota</taxon>
        <taxon>Gammaproteobacteria</taxon>
        <taxon>Alteromonadales</taxon>
        <taxon>Alteromonadaceae</taxon>
        <taxon>Paraglaciecola</taxon>
    </lineage>
</organism>
<dbReference type="PANTHER" id="PTHR11328:SF28">
    <property type="entry name" value="MAJOR FACILITATOR SUPERFAMILY DOMAIN-CONTAINING PROTEIN 12"/>
    <property type="match status" value="1"/>
</dbReference>
<name>K7A0T4_9ALTE</name>
<feature type="transmembrane region" description="Helical" evidence="3">
    <location>
        <begin position="401"/>
        <end position="422"/>
    </location>
</feature>
<feature type="transmembrane region" description="Helical" evidence="3">
    <location>
        <begin position="188"/>
        <end position="207"/>
    </location>
</feature>
<dbReference type="GO" id="GO:0008643">
    <property type="term" value="P:carbohydrate transport"/>
    <property type="evidence" value="ECO:0007669"/>
    <property type="project" value="InterPro"/>
</dbReference>
<dbReference type="GO" id="GO:0015293">
    <property type="term" value="F:symporter activity"/>
    <property type="evidence" value="ECO:0007669"/>
    <property type="project" value="InterPro"/>
</dbReference>
<evidence type="ECO:0000256" key="1">
    <source>
        <dbReference type="ARBA" id="ARBA00009617"/>
    </source>
</evidence>
<dbReference type="STRING" id="1129793.GPLA_3693"/>
<evidence type="ECO:0000256" key="2">
    <source>
        <dbReference type="SAM" id="MobiDB-lite"/>
    </source>
</evidence>
<feature type="transmembrane region" description="Helical" evidence="3">
    <location>
        <begin position="329"/>
        <end position="345"/>
    </location>
</feature>
<feature type="region of interest" description="Disordered" evidence="2">
    <location>
        <begin position="222"/>
        <end position="242"/>
    </location>
</feature>
<keyword evidence="5" id="KW-1185">Reference proteome</keyword>
<dbReference type="SUPFAM" id="SSF103473">
    <property type="entry name" value="MFS general substrate transporter"/>
    <property type="match status" value="1"/>
</dbReference>
<feature type="transmembrane region" description="Helical" evidence="3">
    <location>
        <begin position="357"/>
        <end position="380"/>
    </location>
</feature>
<feature type="transmembrane region" description="Helical" evidence="3">
    <location>
        <begin position="43"/>
        <end position="62"/>
    </location>
</feature>
<dbReference type="EMBL" id="BAER01000113">
    <property type="protein sequence ID" value="GAC34578.1"/>
    <property type="molecule type" value="Genomic_DNA"/>
</dbReference>
<dbReference type="GO" id="GO:0005886">
    <property type="term" value="C:plasma membrane"/>
    <property type="evidence" value="ECO:0007669"/>
    <property type="project" value="TreeGrafter"/>
</dbReference>
<evidence type="ECO:0000313" key="5">
    <source>
        <dbReference type="Proteomes" id="UP000006322"/>
    </source>
</evidence>
<reference evidence="5" key="1">
    <citation type="journal article" date="2014" name="Environ. Microbiol.">
        <title>Comparative genomics of the marine bacterial genus Glaciecola reveals the high degree of genomic diversity and genomic characteristic for cold adaptation.</title>
        <authorList>
            <person name="Qin Q.L."/>
            <person name="Xie B.B."/>
            <person name="Yu Y."/>
            <person name="Shu Y.L."/>
            <person name="Rong J.C."/>
            <person name="Zhang Y.J."/>
            <person name="Zhao D.L."/>
            <person name="Chen X.L."/>
            <person name="Zhang X.Y."/>
            <person name="Chen B."/>
            <person name="Zhou B.C."/>
            <person name="Zhang Y.Z."/>
        </authorList>
    </citation>
    <scope>NUCLEOTIDE SEQUENCE [LARGE SCALE GENOMIC DNA]</scope>
    <source>
        <strain evidence="5">LMG 21857</strain>
    </source>
</reference>
<dbReference type="RefSeq" id="WP_007106343.1">
    <property type="nucleotide sequence ID" value="NZ_BAER01000113.1"/>
</dbReference>
<comment type="caution">
    <text evidence="4">The sequence shown here is derived from an EMBL/GenBank/DDBJ whole genome shotgun (WGS) entry which is preliminary data.</text>
</comment>
<protein>
    <submittedName>
        <fullName evidence="4">Major facilitator transporter</fullName>
    </submittedName>
</protein>